<evidence type="ECO:0000313" key="3">
    <source>
        <dbReference type="EMBL" id="MBW3470143.1"/>
    </source>
</evidence>
<evidence type="ECO:0000259" key="1">
    <source>
        <dbReference type="Pfam" id="PF05299"/>
    </source>
</evidence>
<dbReference type="InterPro" id="IPR007963">
    <property type="entry name" value="Peptidase_M61_catalytic"/>
</dbReference>
<feature type="domain" description="Peptidase M61 catalytic" evidence="1">
    <location>
        <begin position="257"/>
        <end position="371"/>
    </location>
</feature>
<name>A0A951J028_9BACT</name>
<proteinExistence type="predicted"/>
<feature type="domain" description="Peptidase M61 N-terminal" evidence="2">
    <location>
        <begin position="2"/>
        <end position="162"/>
    </location>
</feature>
<organism evidence="3 4">
    <name type="scientific">Arthrospiribacter ruber</name>
    <dbReference type="NCBI Taxonomy" id="2487934"/>
    <lineage>
        <taxon>Bacteria</taxon>
        <taxon>Pseudomonadati</taxon>
        <taxon>Bacteroidota</taxon>
        <taxon>Cytophagia</taxon>
        <taxon>Cytophagales</taxon>
        <taxon>Cyclobacteriaceae</taxon>
        <taxon>Arthrospiribacter</taxon>
    </lineage>
</organism>
<evidence type="ECO:0000313" key="4">
    <source>
        <dbReference type="Proteomes" id="UP000727490"/>
    </source>
</evidence>
<dbReference type="InterPro" id="IPR040756">
    <property type="entry name" value="Peptidase_M61_N"/>
</dbReference>
<dbReference type="Proteomes" id="UP000727490">
    <property type="component" value="Unassembled WGS sequence"/>
</dbReference>
<accession>A0A951J028</accession>
<dbReference type="RefSeq" id="WP_219293755.1">
    <property type="nucleotide sequence ID" value="NZ_RPHB01000011.1"/>
</dbReference>
<evidence type="ECO:0000259" key="2">
    <source>
        <dbReference type="Pfam" id="PF17899"/>
    </source>
</evidence>
<dbReference type="PIRSF" id="PIRSF016493">
    <property type="entry name" value="Glycyl_aminpptds"/>
    <property type="match status" value="1"/>
</dbReference>
<keyword evidence="4" id="KW-1185">Reference proteome</keyword>
<gene>
    <name evidence="3" type="ORF">EGN73_20315</name>
</gene>
<protein>
    <submittedName>
        <fullName evidence="3">M61 family peptidase</fullName>
    </submittedName>
</protein>
<dbReference type="Pfam" id="PF05299">
    <property type="entry name" value="Peptidase_M61"/>
    <property type="match status" value="1"/>
</dbReference>
<dbReference type="InterPro" id="IPR024191">
    <property type="entry name" value="Peptidase_M61"/>
</dbReference>
<reference evidence="3 4" key="1">
    <citation type="journal article" date="2020" name="Syst. Appl. Microbiol.">
        <title>Arthrospiribacter ruber gen. nov., sp. nov., a novel bacterium isolated from Arthrospira cultures.</title>
        <authorList>
            <person name="Waleron M."/>
            <person name="Misztak A."/>
            <person name="Waleron M.M."/>
            <person name="Furmaniak M."/>
            <person name="Mrozik A."/>
            <person name="Waleron K."/>
        </authorList>
    </citation>
    <scope>NUCLEOTIDE SEQUENCE [LARGE SCALE GENOMIC DNA]</scope>
    <source>
        <strain evidence="3 4">DPMB0001</strain>
    </source>
</reference>
<dbReference type="AlphaFoldDB" id="A0A951J028"/>
<dbReference type="EMBL" id="RPHB01000011">
    <property type="protein sequence ID" value="MBW3470143.1"/>
    <property type="molecule type" value="Genomic_DNA"/>
</dbReference>
<comment type="caution">
    <text evidence="3">The sequence shown here is derived from an EMBL/GenBank/DDBJ whole genome shotgun (WGS) entry which is preliminary data.</text>
</comment>
<sequence length="542" mass="63067">MKYIISQKSKVSQFIQINFSIYCQRNEPVRLQVAAWRPGRYELANFAKNIRGFEIGSSSIPIALKKVSKDQWEFQARESGTVEIAYEYYCSKMDAGSCWTDDKMLYLNFSNFIFAVAGRENESIEVHLQLPKDHKAATALPQIAHGKWLADNYQHLIDSPLLSEKNLLHQVYQVNSSDFHIWLSGSVHFSTEKLIEVFKKFTESMIRDFGDFPAKDYHFIILLLPYEHYHGVEHAFSTVITIGPDIELADKEKFERLIGVSSHELYHFWNVCRIRPTALSPYDLSKEVYLEEGFILEGITTFMGDYYLKKSGYWSEREHLLSLEKKLQRESDNLGWRNQTIIESSFDLWLDGYQEGIPEDKVNIYNRGALIAFCLDTSLKANQSSLSEIMKIFWEKYGRVKKGYSLNDFLEIVKTQSSPSYQLLNELLIKKVDIFHYLKAAFDQINVQIDYSYEDDYLLHHFGIRTNDDLEVKQVHPDAQAYQDFMKGDKLLFLNGNSISGIKNLKLEHDSMITINRSGRELILKLKKEQSQFFPKIILKKG</sequence>
<dbReference type="Pfam" id="PF17899">
    <property type="entry name" value="Peptidase_M61_N"/>
    <property type="match status" value="1"/>
</dbReference>